<dbReference type="EMBL" id="WSZM01000184">
    <property type="protein sequence ID" value="KAF4038999.1"/>
    <property type="molecule type" value="Genomic_DNA"/>
</dbReference>
<gene>
    <name evidence="2" type="ORF">GN244_ATG08989</name>
    <name evidence="3" type="ORF">GN958_ATG08762</name>
</gene>
<feature type="region of interest" description="Disordered" evidence="1">
    <location>
        <begin position="116"/>
        <end position="167"/>
    </location>
</feature>
<comment type="caution">
    <text evidence="2">The sequence shown here is derived from an EMBL/GenBank/DDBJ whole genome shotgun (WGS) entry which is preliminary data.</text>
</comment>
<dbReference type="AlphaFoldDB" id="A0A833T9D0"/>
<sequence>MNDQIPNVHVITSQHLKIDLKQQDVKFRVHNYFDRFDELIEEYGLSIALDGNEKLKCRLLTDNLRPPTLKEQVQLYQGLDPTVKISATRLFDVVKAEALKNQQSFNLYLSNKDKGQSKSATRLTQRDSSTFQGSSRPAPPRDEGRDERPPFRKRDGAPAQECLHCKG</sequence>
<keyword evidence="4" id="KW-1185">Reference proteome</keyword>
<feature type="compositionally biased region" description="Basic and acidic residues" evidence="1">
    <location>
        <begin position="139"/>
        <end position="156"/>
    </location>
</feature>
<evidence type="ECO:0000313" key="3">
    <source>
        <dbReference type="EMBL" id="KAF4142062.1"/>
    </source>
</evidence>
<evidence type="ECO:0000256" key="1">
    <source>
        <dbReference type="SAM" id="MobiDB-lite"/>
    </source>
</evidence>
<reference evidence="2" key="1">
    <citation type="submission" date="2020-04" db="EMBL/GenBank/DDBJ databases">
        <title>Hybrid Assembly of Korean Phytophthora infestans isolates.</title>
        <authorList>
            <person name="Prokchorchik M."/>
            <person name="Lee Y."/>
            <person name="Seo J."/>
            <person name="Cho J.-H."/>
            <person name="Park Y.-E."/>
            <person name="Jang D.-C."/>
            <person name="Im J.-S."/>
            <person name="Choi J.-G."/>
            <person name="Park H.-J."/>
            <person name="Lee G.-B."/>
            <person name="Lee Y.-G."/>
            <person name="Hong S.-Y."/>
            <person name="Cho K."/>
            <person name="Sohn K.H."/>
        </authorList>
    </citation>
    <scope>NUCLEOTIDE SEQUENCE</scope>
    <source>
        <strain evidence="2">KR_1_A1</strain>
        <strain evidence="3">KR_2_A2</strain>
    </source>
</reference>
<dbReference type="Proteomes" id="UP000704712">
    <property type="component" value="Unassembled WGS sequence"/>
</dbReference>
<dbReference type="Proteomes" id="UP000602510">
    <property type="component" value="Unassembled WGS sequence"/>
</dbReference>
<evidence type="ECO:0000313" key="4">
    <source>
        <dbReference type="Proteomes" id="UP000602510"/>
    </source>
</evidence>
<feature type="compositionally biased region" description="Polar residues" evidence="1">
    <location>
        <begin position="117"/>
        <end position="135"/>
    </location>
</feature>
<accession>A0A833T9D0</accession>
<protein>
    <submittedName>
        <fullName evidence="2">Uncharacterized protein</fullName>
    </submittedName>
</protein>
<organism evidence="2 4">
    <name type="scientific">Phytophthora infestans</name>
    <name type="common">Potato late blight agent</name>
    <name type="synonym">Botrytis infestans</name>
    <dbReference type="NCBI Taxonomy" id="4787"/>
    <lineage>
        <taxon>Eukaryota</taxon>
        <taxon>Sar</taxon>
        <taxon>Stramenopiles</taxon>
        <taxon>Oomycota</taxon>
        <taxon>Peronosporomycetes</taxon>
        <taxon>Peronosporales</taxon>
        <taxon>Peronosporaceae</taxon>
        <taxon>Phytophthora</taxon>
    </lineage>
</organism>
<proteinExistence type="predicted"/>
<evidence type="ECO:0000313" key="2">
    <source>
        <dbReference type="EMBL" id="KAF4038999.1"/>
    </source>
</evidence>
<name>A0A833T9D0_PHYIN</name>
<dbReference type="EMBL" id="JAACNO010001217">
    <property type="protein sequence ID" value="KAF4142062.1"/>
    <property type="molecule type" value="Genomic_DNA"/>
</dbReference>